<dbReference type="HOGENOM" id="CLU_2443184_0_0_1"/>
<feature type="region of interest" description="Disordered" evidence="1">
    <location>
        <begin position="55"/>
        <end position="90"/>
    </location>
</feature>
<keyword evidence="3" id="KW-1185">Reference proteome</keyword>
<dbReference type="Proteomes" id="UP000001292">
    <property type="component" value="Unassembled WGS sequence"/>
</dbReference>
<protein>
    <submittedName>
        <fullName evidence="2">GM13841</fullName>
    </submittedName>
</protein>
<name>B4HUT9_DROSE</name>
<dbReference type="AlphaFoldDB" id="B4HUT9"/>
<evidence type="ECO:0000313" key="2">
    <source>
        <dbReference type="EMBL" id="EDW50710.1"/>
    </source>
</evidence>
<organism evidence="3">
    <name type="scientific">Drosophila sechellia</name>
    <name type="common">Fruit fly</name>
    <dbReference type="NCBI Taxonomy" id="7238"/>
    <lineage>
        <taxon>Eukaryota</taxon>
        <taxon>Metazoa</taxon>
        <taxon>Ecdysozoa</taxon>
        <taxon>Arthropoda</taxon>
        <taxon>Hexapoda</taxon>
        <taxon>Insecta</taxon>
        <taxon>Pterygota</taxon>
        <taxon>Neoptera</taxon>
        <taxon>Endopterygota</taxon>
        <taxon>Diptera</taxon>
        <taxon>Brachycera</taxon>
        <taxon>Muscomorpha</taxon>
        <taxon>Ephydroidea</taxon>
        <taxon>Drosophilidae</taxon>
        <taxon>Drosophila</taxon>
        <taxon>Sophophora</taxon>
    </lineage>
</organism>
<proteinExistence type="predicted"/>
<dbReference type="EMBL" id="CH480817">
    <property type="protein sequence ID" value="EDW50710.1"/>
    <property type="molecule type" value="Genomic_DNA"/>
</dbReference>
<accession>B4HUT9</accession>
<sequence>MTALQGVPLEFLPEQLLAIIWSAARAVSPGITALPLEKRSSPVGLGLGLGSGTHFSTIAGPATKNCKKRTSKQAKPGENPNPFTMRQTED</sequence>
<feature type="compositionally biased region" description="Polar residues" evidence="1">
    <location>
        <begin position="81"/>
        <end position="90"/>
    </location>
</feature>
<reference evidence="2 3" key="1">
    <citation type="journal article" date="2007" name="Nature">
        <title>Evolution of genes and genomes on the Drosophila phylogeny.</title>
        <authorList>
            <consortium name="Drosophila 12 Genomes Consortium"/>
            <person name="Clark A.G."/>
            <person name="Eisen M.B."/>
            <person name="Smith D.R."/>
            <person name="Bergman C.M."/>
            <person name="Oliver B."/>
            <person name="Markow T.A."/>
            <person name="Kaufman T.C."/>
            <person name="Kellis M."/>
            <person name="Gelbart W."/>
            <person name="Iyer V.N."/>
            <person name="Pollard D.A."/>
            <person name="Sackton T.B."/>
            <person name="Larracuente A.M."/>
            <person name="Singh N.D."/>
            <person name="Abad J.P."/>
            <person name="Abt D.N."/>
            <person name="Adryan B."/>
            <person name="Aguade M."/>
            <person name="Akashi H."/>
            <person name="Anderson W.W."/>
            <person name="Aquadro C.F."/>
            <person name="Ardell D.H."/>
            <person name="Arguello R."/>
            <person name="Artieri C.G."/>
            <person name="Barbash D.A."/>
            <person name="Barker D."/>
            <person name="Barsanti P."/>
            <person name="Batterham P."/>
            <person name="Batzoglou S."/>
            <person name="Begun D."/>
            <person name="Bhutkar A."/>
            <person name="Blanco E."/>
            <person name="Bosak S.A."/>
            <person name="Bradley R.K."/>
            <person name="Brand A.D."/>
            <person name="Brent M.R."/>
            <person name="Brooks A.N."/>
            <person name="Brown R.H."/>
            <person name="Butlin R.K."/>
            <person name="Caggese C."/>
            <person name="Calvi B.R."/>
            <person name="Bernardo de Carvalho A."/>
            <person name="Caspi A."/>
            <person name="Castrezana S."/>
            <person name="Celniker S.E."/>
            <person name="Chang J.L."/>
            <person name="Chapple C."/>
            <person name="Chatterji S."/>
            <person name="Chinwalla A."/>
            <person name="Civetta A."/>
            <person name="Clifton S.W."/>
            <person name="Comeron J.M."/>
            <person name="Costello J.C."/>
            <person name="Coyne J.A."/>
            <person name="Daub J."/>
            <person name="David R.G."/>
            <person name="Delcher A.L."/>
            <person name="Delehaunty K."/>
            <person name="Do C.B."/>
            <person name="Ebling H."/>
            <person name="Edwards K."/>
            <person name="Eickbush T."/>
            <person name="Evans J.D."/>
            <person name="Filipski A."/>
            <person name="Findeiss S."/>
            <person name="Freyhult E."/>
            <person name="Fulton L."/>
            <person name="Fulton R."/>
            <person name="Garcia A.C."/>
            <person name="Gardiner A."/>
            <person name="Garfield D.A."/>
            <person name="Garvin B.E."/>
            <person name="Gibson G."/>
            <person name="Gilbert D."/>
            <person name="Gnerre S."/>
            <person name="Godfrey J."/>
            <person name="Good R."/>
            <person name="Gotea V."/>
            <person name="Gravely B."/>
            <person name="Greenberg A.J."/>
            <person name="Griffiths-Jones S."/>
            <person name="Gross S."/>
            <person name="Guigo R."/>
            <person name="Gustafson E.A."/>
            <person name="Haerty W."/>
            <person name="Hahn M.W."/>
            <person name="Halligan D.L."/>
            <person name="Halpern A.L."/>
            <person name="Halter G.M."/>
            <person name="Han M.V."/>
            <person name="Heger A."/>
            <person name="Hillier L."/>
            <person name="Hinrichs A.S."/>
            <person name="Holmes I."/>
            <person name="Hoskins R.A."/>
            <person name="Hubisz M.J."/>
            <person name="Hultmark D."/>
            <person name="Huntley M.A."/>
            <person name="Jaffe D.B."/>
            <person name="Jagadeeshan S."/>
            <person name="Jeck W.R."/>
            <person name="Johnson J."/>
            <person name="Jones C.D."/>
            <person name="Jordan W.C."/>
            <person name="Karpen G.H."/>
            <person name="Kataoka E."/>
            <person name="Keightley P.D."/>
            <person name="Kheradpour P."/>
            <person name="Kirkness E.F."/>
            <person name="Koerich L.B."/>
            <person name="Kristiansen K."/>
            <person name="Kudrna D."/>
            <person name="Kulathinal R.J."/>
            <person name="Kumar S."/>
            <person name="Kwok R."/>
            <person name="Lander E."/>
            <person name="Langley C.H."/>
            <person name="Lapoint R."/>
            <person name="Lazzaro B.P."/>
            <person name="Lee S.J."/>
            <person name="Levesque L."/>
            <person name="Li R."/>
            <person name="Lin C.F."/>
            <person name="Lin M.F."/>
            <person name="Lindblad-Toh K."/>
            <person name="Llopart A."/>
            <person name="Long M."/>
            <person name="Low L."/>
            <person name="Lozovsky E."/>
            <person name="Lu J."/>
            <person name="Luo M."/>
            <person name="Machado C.A."/>
            <person name="Makalowski W."/>
            <person name="Marzo M."/>
            <person name="Matsuda M."/>
            <person name="Matzkin L."/>
            <person name="McAllister B."/>
            <person name="McBride C.S."/>
            <person name="McKernan B."/>
            <person name="McKernan K."/>
            <person name="Mendez-Lago M."/>
            <person name="Minx P."/>
            <person name="Mollenhauer M.U."/>
            <person name="Montooth K."/>
            <person name="Mount S.M."/>
            <person name="Mu X."/>
            <person name="Myers E."/>
            <person name="Negre B."/>
            <person name="Newfeld S."/>
            <person name="Nielsen R."/>
            <person name="Noor M.A."/>
            <person name="O'Grady P."/>
            <person name="Pachter L."/>
            <person name="Papaceit M."/>
            <person name="Parisi M.J."/>
            <person name="Parisi M."/>
            <person name="Parts L."/>
            <person name="Pedersen J.S."/>
            <person name="Pesole G."/>
            <person name="Phillippy A.M."/>
            <person name="Ponting C.P."/>
            <person name="Pop M."/>
            <person name="Porcelli D."/>
            <person name="Powell J.R."/>
            <person name="Prohaska S."/>
            <person name="Pruitt K."/>
            <person name="Puig M."/>
            <person name="Quesneville H."/>
            <person name="Ram K.R."/>
            <person name="Rand D."/>
            <person name="Rasmussen M.D."/>
            <person name="Reed L.K."/>
            <person name="Reenan R."/>
            <person name="Reily A."/>
            <person name="Remington K.A."/>
            <person name="Rieger T.T."/>
            <person name="Ritchie M.G."/>
            <person name="Robin C."/>
            <person name="Rogers Y.H."/>
            <person name="Rohde C."/>
            <person name="Rozas J."/>
            <person name="Rubenfield M.J."/>
            <person name="Ruiz A."/>
            <person name="Russo S."/>
            <person name="Salzberg S.L."/>
            <person name="Sanchez-Gracia A."/>
            <person name="Saranga D.J."/>
            <person name="Sato H."/>
            <person name="Schaeffer S.W."/>
            <person name="Schatz M.C."/>
            <person name="Schlenke T."/>
            <person name="Schwartz R."/>
            <person name="Segarra C."/>
            <person name="Singh R.S."/>
            <person name="Sirot L."/>
            <person name="Sirota M."/>
            <person name="Sisneros N.B."/>
            <person name="Smith C.D."/>
            <person name="Smith T.F."/>
            <person name="Spieth J."/>
            <person name="Stage D.E."/>
            <person name="Stark A."/>
            <person name="Stephan W."/>
            <person name="Strausberg R.L."/>
            <person name="Strempel S."/>
            <person name="Sturgill D."/>
            <person name="Sutton G."/>
            <person name="Sutton G.G."/>
            <person name="Tao W."/>
            <person name="Teichmann S."/>
            <person name="Tobari Y.N."/>
            <person name="Tomimura Y."/>
            <person name="Tsolas J.M."/>
            <person name="Valente V.L."/>
            <person name="Venter E."/>
            <person name="Venter J.C."/>
            <person name="Vicario S."/>
            <person name="Vieira F.G."/>
            <person name="Vilella A.J."/>
            <person name="Villasante A."/>
            <person name="Walenz B."/>
            <person name="Wang J."/>
            <person name="Wasserman M."/>
            <person name="Watts T."/>
            <person name="Wilson D."/>
            <person name="Wilson R.K."/>
            <person name="Wing R.A."/>
            <person name="Wolfner M.F."/>
            <person name="Wong A."/>
            <person name="Wong G.K."/>
            <person name="Wu C.I."/>
            <person name="Wu G."/>
            <person name="Yamamoto D."/>
            <person name="Yang H.P."/>
            <person name="Yang S.P."/>
            <person name="Yorke J.A."/>
            <person name="Yoshida K."/>
            <person name="Zdobnov E."/>
            <person name="Zhang P."/>
            <person name="Zhang Y."/>
            <person name="Zimin A.V."/>
            <person name="Baldwin J."/>
            <person name="Abdouelleil A."/>
            <person name="Abdulkadir J."/>
            <person name="Abebe A."/>
            <person name="Abera B."/>
            <person name="Abreu J."/>
            <person name="Acer S.C."/>
            <person name="Aftuck L."/>
            <person name="Alexander A."/>
            <person name="An P."/>
            <person name="Anderson E."/>
            <person name="Anderson S."/>
            <person name="Arachi H."/>
            <person name="Azer M."/>
            <person name="Bachantsang P."/>
            <person name="Barry A."/>
            <person name="Bayul T."/>
            <person name="Berlin A."/>
            <person name="Bessette D."/>
            <person name="Bloom T."/>
            <person name="Blye J."/>
            <person name="Boguslavskiy L."/>
            <person name="Bonnet C."/>
            <person name="Boukhgalter B."/>
            <person name="Bourzgui I."/>
            <person name="Brown A."/>
            <person name="Cahill P."/>
            <person name="Channer S."/>
            <person name="Cheshatsang Y."/>
            <person name="Chuda L."/>
            <person name="Citroen M."/>
            <person name="Collymore A."/>
            <person name="Cooke P."/>
            <person name="Costello M."/>
            <person name="D'Aco K."/>
            <person name="Daza R."/>
            <person name="De Haan G."/>
            <person name="DeGray S."/>
            <person name="DeMaso C."/>
            <person name="Dhargay N."/>
            <person name="Dooley K."/>
            <person name="Dooley E."/>
            <person name="Doricent M."/>
            <person name="Dorje P."/>
            <person name="Dorjee K."/>
            <person name="Dupes A."/>
            <person name="Elong R."/>
            <person name="Falk J."/>
            <person name="Farina A."/>
            <person name="Faro S."/>
            <person name="Ferguson D."/>
            <person name="Fisher S."/>
            <person name="Foley C.D."/>
            <person name="Franke A."/>
            <person name="Friedrich D."/>
            <person name="Gadbois L."/>
            <person name="Gearin G."/>
            <person name="Gearin C.R."/>
            <person name="Giannoukos G."/>
            <person name="Goode T."/>
            <person name="Graham J."/>
            <person name="Grandbois E."/>
            <person name="Grewal S."/>
            <person name="Gyaltsen K."/>
            <person name="Hafez N."/>
            <person name="Hagos B."/>
            <person name="Hall J."/>
            <person name="Henson C."/>
            <person name="Hollinger A."/>
            <person name="Honan T."/>
            <person name="Huard M.D."/>
            <person name="Hughes L."/>
            <person name="Hurhula B."/>
            <person name="Husby M.E."/>
            <person name="Kamat A."/>
            <person name="Kanga B."/>
            <person name="Kashin S."/>
            <person name="Khazanovich D."/>
            <person name="Kisner P."/>
            <person name="Lance K."/>
            <person name="Lara M."/>
            <person name="Lee W."/>
            <person name="Lennon N."/>
            <person name="Letendre F."/>
            <person name="LeVine R."/>
            <person name="Lipovsky A."/>
            <person name="Liu X."/>
            <person name="Liu J."/>
            <person name="Liu S."/>
            <person name="Lokyitsang T."/>
            <person name="Lokyitsang Y."/>
            <person name="Lubonja R."/>
            <person name="Lui A."/>
            <person name="MacDonald P."/>
            <person name="Magnisalis V."/>
            <person name="Maru K."/>
            <person name="Matthews C."/>
            <person name="McCusker W."/>
            <person name="McDonough S."/>
            <person name="Mehta T."/>
            <person name="Meldrim J."/>
            <person name="Meneus L."/>
            <person name="Mihai O."/>
            <person name="Mihalev A."/>
            <person name="Mihova T."/>
            <person name="Mittelman R."/>
            <person name="Mlenga V."/>
            <person name="Montmayeur A."/>
            <person name="Mulrain L."/>
            <person name="Navidi A."/>
            <person name="Naylor J."/>
            <person name="Negash T."/>
            <person name="Nguyen T."/>
            <person name="Nguyen N."/>
            <person name="Nicol R."/>
            <person name="Norbu C."/>
            <person name="Norbu N."/>
            <person name="Novod N."/>
            <person name="O'Neill B."/>
            <person name="Osman S."/>
            <person name="Markiewicz E."/>
            <person name="Oyono O.L."/>
            <person name="Patti C."/>
            <person name="Phunkhang P."/>
            <person name="Pierre F."/>
            <person name="Priest M."/>
            <person name="Raghuraman S."/>
            <person name="Rege F."/>
            <person name="Reyes R."/>
            <person name="Rise C."/>
            <person name="Rogov P."/>
            <person name="Ross K."/>
            <person name="Ryan E."/>
            <person name="Settipalli S."/>
            <person name="Shea T."/>
            <person name="Sherpa N."/>
            <person name="Shi L."/>
            <person name="Shih D."/>
            <person name="Sparrow T."/>
            <person name="Spaulding J."/>
            <person name="Stalker J."/>
            <person name="Stange-Thomann N."/>
            <person name="Stavropoulos S."/>
            <person name="Stone C."/>
            <person name="Strader C."/>
            <person name="Tesfaye S."/>
            <person name="Thomson T."/>
            <person name="Thoulutsang Y."/>
            <person name="Thoulutsang D."/>
            <person name="Topham K."/>
            <person name="Topping I."/>
            <person name="Tsamla T."/>
            <person name="Vassiliev H."/>
            <person name="Vo A."/>
            <person name="Wangchuk T."/>
            <person name="Wangdi T."/>
            <person name="Weiand M."/>
            <person name="Wilkinson J."/>
            <person name="Wilson A."/>
            <person name="Yadav S."/>
            <person name="Young G."/>
            <person name="Yu Q."/>
            <person name="Zembek L."/>
            <person name="Zhong D."/>
            <person name="Zimmer A."/>
            <person name="Zwirko Z."/>
            <person name="Jaffe D.B."/>
            <person name="Alvarez P."/>
            <person name="Brockman W."/>
            <person name="Butler J."/>
            <person name="Chin C."/>
            <person name="Gnerre S."/>
            <person name="Grabherr M."/>
            <person name="Kleber M."/>
            <person name="Mauceli E."/>
            <person name="MacCallum I."/>
        </authorList>
    </citation>
    <scope>NUCLEOTIDE SEQUENCE [LARGE SCALE GENOMIC DNA]</scope>
    <source>
        <strain evidence="3">Rob3c / Tucson 14021-0248.25</strain>
    </source>
</reference>
<evidence type="ECO:0000256" key="1">
    <source>
        <dbReference type="SAM" id="MobiDB-lite"/>
    </source>
</evidence>
<evidence type="ECO:0000313" key="3">
    <source>
        <dbReference type="Proteomes" id="UP000001292"/>
    </source>
</evidence>
<gene>
    <name evidence="2" type="primary">Dsec\GM13841</name>
    <name evidence="2" type="ORF">Dsec_GM13841</name>
</gene>